<dbReference type="OrthoDB" id="5514193at2"/>
<dbReference type="AlphaFoldDB" id="A0A250K2A9"/>
<feature type="compositionally biased region" description="Pro residues" evidence="1">
    <location>
        <begin position="131"/>
        <end position="143"/>
    </location>
</feature>
<dbReference type="Proteomes" id="UP000217343">
    <property type="component" value="Chromosome"/>
</dbReference>
<evidence type="ECO:0000313" key="3">
    <source>
        <dbReference type="EMBL" id="ATB50214.1"/>
    </source>
</evidence>
<feature type="transmembrane region" description="Helical" evidence="2">
    <location>
        <begin position="31"/>
        <end position="50"/>
    </location>
</feature>
<evidence type="ECO:0000313" key="4">
    <source>
        <dbReference type="Proteomes" id="UP000217343"/>
    </source>
</evidence>
<feature type="compositionally biased region" description="Low complexity" evidence="1">
    <location>
        <begin position="144"/>
        <end position="156"/>
    </location>
</feature>
<protein>
    <submittedName>
        <fullName evidence="3">Uncharacterized protein</fullName>
    </submittedName>
</protein>
<reference evidence="3 4" key="1">
    <citation type="submission" date="2017-06" db="EMBL/GenBank/DDBJ databases">
        <title>Sequencing and comparative analysis of myxobacterial genomes.</title>
        <authorList>
            <person name="Rupp O."/>
            <person name="Goesmann A."/>
            <person name="Sogaard-Andersen L."/>
        </authorList>
    </citation>
    <scope>NUCLEOTIDE SEQUENCE [LARGE SCALE GENOMIC DNA]</scope>
    <source>
        <strain evidence="3 4">DSM 14697</strain>
    </source>
</reference>
<evidence type="ECO:0000256" key="1">
    <source>
        <dbReference type="SAM" id="MobiDB-lite"/>
    </source>
</evidence>
<proteinExistence type="predicted"/>
<sequence length="164" mass="17421">MKQTQSELESRVIVGPHGVAAEEDHLVMGKVVGIGVGSLAIFAVGIVWAWHIQVSTMDEIQPDGPPPRPAAMGQYEVGIVNQRLFEQDWHAEDKLSGQDQALRAGWGDQPGVKQHPAIDAAMKTVIEQKRNPPPAPAPTPAPETAPGQTPSEAAPGQTPPAPQQ</sequence>
<feature type="region of interest" description="Disordered" evidence="1">
    <location>
        <begin position="90"/>
        <end position="164"/>
    </location>
</feature>
<keyword evidence="2" id="KW-0812">Transmembrane</keyword>
<dbReference type="EMBL" id="CP022203">
    <property type="protein sequence ID" value="ATB50214.1"/>
    <property type="molecule type" value="Genomic_DNA"/>
</dbReference>
<organism evidence="3 4">
    <name type="scientific">Corallococcus macrosporus DSM 14697</name>
    <dbReference type="NCBI Taxonomy" id="1189310"/>
    <lineage>
        <taxon>Bacteria</taxon>
        <taxon>Pseudomonadati</taxon>
        <taxon>Myxococcota</taxon>
        <taxon>Myxococcia</taxon>
        <taxon>Myxococcales</taxon>
        <taxon>Cystobacterineae</taxon>
        <taxon>Myxococcaceae</taxon>
        <taxon>Corallococcus</taxon>
    </lineage>
</organism>
<gene>
    <name evidence="3" type="ORF">MYMAC_005869</name>
</gene>
<keyword evidence="4" id="KW-1185">Reference proteome</keyword>
<dbReference type="RefSeq" id="WP_013938224.1">
    <property type="nucleotide sequence ID" value="NZ_CP022203.1"/>
</dbReference>
<name>A0A250K2A9_9BACT</name>
<evidence type="ECO:0000256" key="2">
    <source>
        <dbReference type="SAM" id="Phobius"/>
    </source>
</evidence>
<keyword evidence="2" id="KW-0472">Membrane</keyword>
<accession>A0A250K2A9</accession>
<keyword evidence="2" id="KW-1133">Transmembrane helix</keyword>
<dbReference type="KEGG" id="mmas:MYMAC_005869"/>